<reference evidence="1" key="2">
    <citation type="journal article" date="2022" name="Sci. Total Environ.">
        <title>Prevalence, transmission, and molecular epidemiology of tet(X)-positive bacteria among humans, animals, and environmental niches in China: An epidemiological, and genomic-based study.</title>
        <authorList>
            <person name="Dong N."/>
            <person name="Zeng Y."/>
            <person name="Cai C."/>
            <person name="Sun C."/>
            <person name="Lu J."/>
            <person name="Liu C."/>
            <person name="Zhou H."/>
            <person name="Sun Q."/>
            <person name="Shu L."/>
            <person name="Wang H."/>
            <person name="Wang Y."/>
            <person name="Wang S."/>
            <person name="Wu C."/>
            <person name="Chan E.W."/>
            <person name="Chen G."/>
            <person name="Shen Z."/>
            <person name="Chen S."/>
            <person name="Zhang R."/>
        </authorList>
    </citation>
    <scope>NUCLEOTIDE SEQUENCE</scope>
    <source>
        <strain evidence="1">R1692</strain>
    </source>
</reference>
<accession>A0ABT7NM42</accession>
<gene>
    <name evidence="1" type="ORF">HX018_08750</name>
</gene>
<reference evidence="1" key="1">
    <citation type="submission" date="2020-06" db="EMBL/GenBank/DDBJ databases">
        <authorList>
            <person name="Dong N."/>
        </authorList>
    </citation>
    <scope>NUCLEOTIDE SEQUENCE</scope>
    <source>
        <strain evidence="1">R1692</strain>
    </source>
</reference>
<evidence type="ECO:0000313" key="2">
    <source>
        <dbReference type="Proteomes" id="UP001170954"/>
    </source>
</evidence>
<protein>
    <submittedName>
        <fullName evidence="1">Uncharacterized protein</fullName>
    </submittedName>
</protein>
<organism evidence="1 2">
    <name type="scientific">Sphingobacterium hotanense</name>
    <dbReference type="NCBI Taxonomy" id="649196"/>
    <lineage>
        <taxon>Bacteria</taxon>
        <taxon>Pseudomonadati</taxon>
        <taxon>Bacteroidota</taxon>
        <taxon>Sphingobacteriia</taxon>
        <taxon>Sphingobacteriales</taxon>
        <taxon>Sphingobacteriaceae</taxon>
        <taxon>Sphingobacterium</taxon>
    </lineage>
</organism>
<evidence type="ECO:0000313" key="1">
    <source>
        <dbReference type="EMBL" id="MDM1048324.1"/>
    </source>
</evidence>
<dbReference type="RefSeq" id="WP_260043587.1">
    <property type="nucleotide sequence ID" value="NZ_JACAGK010000020.1"/>
</dbReference>
<proteinExistence type="predicted"/>
<dbReference type="Proteomes" id="UP001170954">
    <property type="component" value="Unassembled WGS sequence"/>
</dbReference>
<sequence length="184" mass="20476">MRIKISNITDLQTEIARLKLEKKEHEQFLVNQYQLLKHKVEAPARLFNMVVSNVPGVDMVKGLISGIGSKKGSGKSDWLTKTVQLALPLVLNRTLLKNASWLKKGLVLFASETAAREVNQTSVSSVIDKITSFIKPKKKKKKEKLAEAEVVTAQVAPPQHPPMITAEESVQDNIYGIPKDSETY</sequence>
<name>A0ABT7NM42_9SPHI</name>
<keyword evidence="2" id="KW-1185">Reference proteome</keyword>
<comment type="caution">
    <text evidence="1">The sequence shown here is derived from an EMBL/GenBank/DDBJ whole genome shotgun (WGS) entry which is preliminary data.</text>
</comment>
<dbReference type="EMBL" id="JACAGK010000020">
    <property type="protein sequence ID" value="MDM1048324.1"/>
    <property type="molecule type" value="Genomic_DNA"/>
</dbReference>